<evidence type="ECO:0000313" key="1">
    <source>
        <dbReference type="EMBL" id="KAK1403023.1"/>
    </source>
</evidence>
<evidence type="ECO:0000313" key="2">
    <source>
        <dbReference type="Proteomes" id="UP001237642"/>
    </source>
</evidence>
<gene>
    <name evidence="1" type="ORF">POM88_002628</name>
</gene>
<reference evidence="1" key="1">
    <citation type="submission" date="2023-02" db="EMBL/GenBank/DDBJ databases">
        <title>Genome of toxic invasive species Heracleum sosnowskyi carries increased number of genes despite the absence of recent whole-genome duplications.</title>
        <authorList>
            <person name="Schelkunov M."/>
            <person name="Shtratnikova V."/>
            <person name="Makarenko M."/>
            <person name="Klepikova A."/>
            <person name="Omelchenko D."/>
            <person name="Novikova G."/>
            <person name="Obukhova E."/>
            <person name="Bogdanov V."/>
            <person name="Penin A."/>
            <person name="Logacheva M."/>
        </authorList>
    </citation>
    <scope>NUCLEOTIDE SEQUENCE</scope>
    <source>
        <strain evidence="1">Hsosn_3</strain>
        <tissue evidence="1">Leaf</tissue>
    </source>
</reference>
<dbReference type="AlphaFoldDB" id="A0AAD8NCS4"/>
<proteinExistence type="predicted"/>
<sequence length="246" mass="27927">MEQHHSISCPQFLNLNIRIRCTDSLYGDIKVLASKLHNFTSLGIVSVTFVVPELETANIKLCGWFGDMDCIYRKKYYRLFTDMLSALGNVKNLTFDLDGIEALSATHFLASLPCPFYNLKIVKLPLGYKESSILVLFEATYLPVLQEPALSQHQHFLRHLFAYLQNQGFNVSWALSRLNYIEHLRFSEPLIIELQQIDAHVDDGRTKLQAMQTLRLEKLAEIEKAFGTLGTNLAVGFIGDDLLSCP</sequence>
<comment type="caution">
    <text evidence="1">The sequence shown here is derived from an EMBL/GenBank/DDBJ whole genome shotgun (WGS) entry which is preliminary data.</text>
</comment>
<keyword evidence="2" id="KW-1185">Reference proteome</keyword>
<reference evidence="1" key="2">
    <citation type="submission" date="2023-05" db="EMBL/GenBank/DDBJ databases">
        <authorList>
            <person name="Schelkunov M.I."/>
        </authorList>
    </citation>
    <scope>NUCLEOTIDE SEQUENCE</scope>
    <source>
        <strain evidence="1">Hsosn_3</strain>
        <tissue evidence="1">Leaf</tissue>
    </source>
</reference>
<dbReference type="EMBL" id="JAUIZM010000001">
    <property type="protein sequence ID" value="KAK1403023.1"/>
    <property type="molecule type" value="Genomic_DNA"/>
</dbReference>
<accession>A0AAD8NCS4</accession>
<dbReference type="Proteomes" id="UP001237642">
    <property type="component" value="Unassembled WGS sequence"/>
</dbReference>
<protein>
    <submittedName>
        <fullName evidence="1">Uncharacterized protein</fullName>
    </submittedName>
</protein>
<organism evidence="1 2">
    <name type="scientific">Heracleum sosnowskyi</name>
    <dbReference type="NCBI Taxonomy" id="360622"/>
    <lineage>
        <taxon>Eukaryota</taxon>
        <taxon>Viridiplantae</taxon>
        <taxon>Streptophyta</taxon>
        <taxon>Embryophyta</taxon>
        <taxon>Tracheophyta</taxon>
        <taxon>Spermatophyta</taxon>
        <taxon>Magnoliopsida</taxon>
        <taxon>eudicotyledons</taxon>
        <taxon>Gunneridae</taxon>
        <taxon>Pentapetalae</taxon>
        <taxon>asterids</taxon>
        <taxon>campanulids</taxon>
        <taxon>Apiales</taxon>
        <taxon>Apiaceae</taxon>
        <taxon>Apioideae</taxon>
        <taxon>apioid superclade</taxon>
        <taxon>Tordylieae</taxon>
        <taxon>Tordyliinae</taxon>
        <taxon>Heracleum</taxon>
    </lineage>
</organism>
<name>A0AAD8NCS4_9APIA</name>